<dbReference type="Gene3D" id="3.90.1720.10">
    <property type="entry name" value="endopeptidase domain like (from Nostoc punctiforme)"/>
    <property type="match status" value="1"/>
</dbReference>
<dbReference type="PANTHER" id="PTHR47053:SF1">
    <property type="entry name" value="MUREIN DD-ENDOPEPTIDASE MEPH-RELATED"/>
    <property type="match status" value="1"/>
</dbReference>
<dbReference type="Pfam" id="PF00877">
    <property type="entry name" value="NLPC_P60"/>
    <property type="match status" value="1"/>
</dbReference>
<evidence type="ECO:0000256" key="4">
    <source>
        <dbReference type="ARBA" id="ARBA00022807"/>
    </source>
</evidence>
<evidence type="ECO:0000259" key="5">
    <source>
        <dbReference type="PROSITE" id="PS51724"/>
    </source>
</evidence>
<name>A0A1W1BCX4_9ZZZZ</name>
<reference evidence="7" key="1">
    <citation type="submission" date="2016-10" db="EMBL/GenBank/DDBJ databases">
        <authorList>
            <person name="de Groot N.N."/>
        </authorList>
    </citation>
    <scope>NUCLEOTIDE SEQUENCE</scope>
</reference>
<proteinExistence type="inferred from homology"/>
<protein>
    <submittedName>
        <fullName evidence="7">Tn916, NLP/P60 family protein</fullName>
    </submittedName>
</protein>
<dbReference type="PROSITE" id="PS51257">
    <property type="entry name" value="PROKAR_LIPOPROTEIN"/>
    <property type="match status" value="1"/>
</dbReference>
<dbReference type="InterPro" id="IPR051202">
    <property type="entry name" value="Peptidase_C40"/>
</dbReference>
<sequence length="313" mass="35549">MKKTIILFLPLIIFILTACSQKVNHYPKHPDYSIKKPKVKYTPSRKNLDKMVKKLQGTPYVWAEEGPNKFDCSGFTYYLYGSMGIEIPRVAREQAKVGKRIGINELEYGDLIFFATNKRHRRRITHVGMYLGDGWFTHASTTKHEVIYSNLYTSPYYKKRLRICRRYLPSTTTPTHIASAAPWETAKRVPAVSLQPQPTASVATTTAPQTKVSKETAASKAIVIKSPMQEIEQKSPQGNFYVQVGSFAGKPKKQLLYTIARKGFTYKLIEFPKEGRPVSKLLIGPYLSRTEATQALLQVRAQIQPDAFIAEIR</sequence>
<dbReference type="GO" id="GO:0006508">
    <property type="term" value="P:proteolysis"/>
    <property type="evidence" value="ECO:0007669"/>
    <property type="project" value="UniProtKB-KW"/>
</dbReference>
<keyword evidence="2" id="KW-0645">Protease</keyword>
<evidence type="ECO:0000259" key="6">
    <source>
        <dbReference type="PROSITE" id="PS51935"/>
    </source>
</evidence>
<dbReference type="PROSITE" id="PS51724">
    <property type="entry name" value="SPOR"/>
    <property type="match status" value="1"/>
</dbReference>
<evidence type="ECO:0000313" key="7">
    <source>
        <dbReference type="EMBL" id="SFV51333.1"/>
    </source>
</evidence>
<dbReference type="InterPro" id="IPR007730">
    <property type="entry name" value="SPOR-like_dom"/>
</dbReference>
<comment type="similarity">
    <text evidence="1">Belongs to the peptidase C40 family.</text>
</comment>
<dbReference type="GO" id="GO:0008234">
    <property type="term" value="F:cysteine-type peptidase activity"/>
    <property type="evidence" value="ECO:0007669"/>
    <property type="project" value="UniProtKB-KW"/>
</dbReference>
<evidence type="ECO:0000256" key="1">
    <source>
        <dbReference type="ARBA" id="ARBA00007074"/>
    </source>
</evidence>
<keyword evidence="3" id="KW-0378">Hydrolase</keyword>
<dbReference type="PANTHER" id="PTHR47053">
    <property type="entry name" value="MUREIN DD-ENDOPEPTIDASE MEPH-RELATED"/>
    <property type="match status" value="1"/>
</dbReference>
<dbReference type="SUPFAM" id="SSF54001">
    <property type="entry name" value="Cysteine proteinases"/>
    <property type="match status" value="1"/>
</dbReference>
<dbReference type="GO" id="GO:0042834">
    <property type="term" value="F:peptidoglycan binding"/>
    <property type="evidence" value="ECO:0007669"/>
    <property type="project" value="InterPro"/>
</dbReference>
<organism evidence="7">
    <name type="scientific">hydrothermal vent metagenome</name>
    <dbReference type="NCBI Taxonomy" id="652676"/>
    <lineage>
        <taxon>unclassified sequences</taxon>
        <taxon>metagenomes</taxon>
        <taxon>ecological metagenomes</taxon>
    </lineage>
</organism>
<dbReference type="InterPro" id="IPR038765">
    <property type="entry name" value="Papain-like_cys_pep_sf"/>
</dbReference>
<dbReference type="AlphaFoldDB" id="A0A1W1BCX4"/>
<evidence type="ECO:0000256" key="2">
    <source>
        <dbReference type="ARBA" id="ARBA00022670"/>
    </source>
</evidence>
<accession>A0A1W1BCX4</accession>
<keyword evidence="4" id="KW-0788">Thiol protease</keyword>
<gene>
    <name evidence="7" type="ORF">MNB_SV-8-713</name>
</gene>
<evidence type="ECO:0000256" key="3">
    <source>
        <dbReference type="ARBA" id="ARBA00022801"/>
    </source>
</evidence>
<dbReference type="PROSITE" id="PS51935">
    <property type="entry name" value="NLPC_P60"/>
    <property type="match status" value="1"/>
</dbReference>
<dbReference type="InterPro" id="IPR000064">
    <property type="entry name" value="NLP_P60_dom"/>
</dbReference>
<feature type="domain" description="SPOR" evidence="5">
    <location>
        <begin position="234"/>
        <end position="312"/>
    </location>
</feature>
<dbReference type="InterPro" id="IPR036680">
    <property type="entry name" value="SPOR-like_sf"/>
</dbReference>
<dbReference type="Pfam" id="PF05036">
    <property type="entry name" value="SPOR"/>
    <property type="match status" value="1"/>
</dbReference>
<dbReference type="EMBL" id="FPHD01000015">
    <property type="protein sequence ID" value="SFV51333.1"/>
    <property type="molecule type" value="Genomic_DNA"/>
</dbReference>
<dbReference type="Gene3D" id="3.30.70.1070">
    <property type="entry name" value="Sporulation related repeat"/>
    <property type="match status" value="1"/>
</dbReference>
<dbReference type="SUPFAM" id="SSF110997">
    <property type="entry name" value="Sporulation related repeat"/>
    <property type="match status" value="1"/>
</dbReference>
<feature type="domain" description="NlpC/P60" evidence="6">
    <location>
        <begin position="41"/>
        <end position="168"/>
    </location>
</feature>